<feature type="compositionally biased region" description="Basic and acidic residues" evidence="1">
    <location>
        <begin position="119"/>
        <end position="134"/>
    </location>
</feature>
<dbReference type="Proteomes" id="UP000001312">
    <property type="component" value="Unassembled WGS sequence"/>
</dbReference>
<feature type="region of interest" description="Disordered" evidence="1">
    <location>
        <begin position="46"/>
        <end position="77"/>
    </location>
</feature>
<accession>A7EZD3</accession>
<dbReference type="KEGG" id="ssl:SS1G_10700"/>
<feature type="compositionally biased region" description="Polar residues" evidence="1">
    <location>
        <begin position="211"/>
        <end position="224"/>
    </location>
</feature>
<protein>
    <submittedName>
        <fullName evidence="2">Uncharacterized protein</fullName>
    </submittedName>
</protein>
<feature type="compositionally biased region" description="Basic and acidic residues" evidence="1">
    <location>
        <begin position="232"/>
        <end position="241"/>
    </location>
</feature>
<evidence type="ECO:0000256" key="1">
    <source>
        <dbReference type="SAM" id="MobiDB-lite"/>
    </source>
</evidence>
<reference evidence="3" key="1">
    <citation type="journal article" date="2011" name="PLoS Genet.">
        <title>Genomic analysis of the necrotrophic fungal pathogens Sclerotinia sclerotiorum and Botrytis cinerea.</title>
        <authorList>
            <person name="Amselem J."/>
            <person name="Cuomo C.A."/>
            <person name="van Kan J.A."/>
            <person name="Viaud M."/>
            <person name="Benito E.P."/>
            <person name="Couloux A."/>
            <person name="Coutinho P.M."/>
            <person name="de Vries R.P."/>
            <person name="Dyer P.S."/>
            <person name="Fillinger S."/>
            <person name="Fournier E."/>
            <person name="Gout L."/>
            <person name="Hahn M."/>
            <person name="Kohn L."/>
            <person name="Lapalu N."/>
            <person name="Plummer K.M."/>
            <person name="Pradier J.M."/>
            <person name="Quevillon E."/>
            <person name="Sharon A."/>
            <person name="Simon A."/>
            <person name="ten Have A."/>
            <person name="Tudzynski B."/>
            <person name="Tudzynski P."/>
            <person name="Wincker P."/>
            <person name="Andrew M."/>
            <person name="Anthouard V."/>
            <person name="Beever R.E."/>
            <person name="Beffa R."/>
            <person name="Benoit I."/>
            <person name="Bouzid O."/>
            <person name="Brault B."/>
            <person name="Chen Z."/>
            <person name="Choquer M."/>
            <person name="Collemare J."/>
            <person name="Cotton P."/>
            <person name="Danchin E.G."/>
            <person name="Da Silva C."/>
            <person name="Gautier A."/>
            <person name="Giraud C."/>
            <person name="Giraud T."/>
            <person name="Gonzalez C."/>
            <person name="Grossetete S."/>
            <person name="Guldener U."/>
            <person name="Henrissat B."/>
            <person name="Howlett B.J."/>
            <person name="Kodira C."/>
            <person name="Kretschmer M."/>
            <person name="Lappartient A."/>
            <person name="Leroch M."/>
            <person name="Levis C."/>
            <person name="Mauceli E."/>
            <person name="Neuveglise C."/>
            <person name="Oeser B."/>
            <person name="Pearson M."/>
            <person name="Poulain J."/>
            <person name="Poussereau N."/>
            <person name="Quesneville H."/>
            <person name="Rascle C."/>
            <person name="Schumacher J."/>
            <person name="Segurens B."/>
            <person name="Sexton A."/>
            <person name="Silva E."/>
            <person name="Sirven C."/>
            <person name="Soanes D.M."/>
            <person name="Talbot N.J."/>
            <person name="Templeton M."/>
            <person name="Yandava C."/>
            <person name="Yarden O."/>
            <person name="Zeng Q."/>
            <person name="Rollins J.A."/>
            <person name="Lebrun M.H."/>
            <person name="Dickman M."/>
        </authorList>
    </citation>
    <scope>NUCLEOTIDE SEQUENCE [LARGE SCALE GENOMIC DNA]</scope>
    <source>
        <strain evidence="3">ATCC 18683 / 1980 / Ss-1</strain>
    </source>
</reference>
<gene>
    <name evidence="2" type="ORF">SS1G_10700</name>
</gene>
<name>A7EZD3_SCLS1</name>
<dbReference type="GeneID" id="5484427"/>
<feature type="region of interest" description="Disordered" evidence="1">
    <location>
        <begin position="308"/>
        <end position="494"/>
    </location>
</feature>
<dbReference type="InParanoid" id="A7EZD3"/>
<evidence type="ECO:0000313" key="3">
    <source>
        <dbReference type="Proteomes" id="UP000001312"/>
    </source>
</evidence>
<keyword evidence="3" id="KW-1185">Reference proteome</keyword>
<proteinExistence type="predicted"/>
<dbReference type="RefSeq" id="XP_001588253.1">
    <property type="nucleotide sequence ID" value="XM_001588203.1"/>
</dbReference>
<feature type="compositionally biased region" description="Polar residues" evidence="1">
    <location>
        <begin position="176"/>
        <end position="204"/>
    </location>
</feature>
<feature type="compositionally biased region" description="Low complexity" evidence="1">
    <location>
        <begin position="246"/>
        <end position="257"/>
    </location>
</feature>
<evidence type="ECO:0000313" key="2">
    <source>
        <dbReference type="EMBL" id="EDN94825.1"/>
    </source>
</evidence>
<dbReference type="EMBL" id="CH476636">
    <property type="protein sequence ID" value="EDN94825.1"/>
    <property type="molecule type" value="Genomic_DNA"/>
</dbReference>
<feature type="compositionally biased region" description="Basic and acidic residues" evidence="1">
    <location>
        <begin position="407"/>
        <end position="428"/>
    </location>
</feature>
<feature type="compositionally biased region" description="Low complexity" evidence="1">
    <location>
        <begin position="395"/>
        <end position="406"/>
    </location>
</feature>
<feature type="compositionally biased region" description="Basic and acidic residues" evidence="1">
    <location>
        <begin position="446"/>
        <end position="461"/>
    </location>
</feature>
<feature type="region of interest" description="Disordered" evidence="1">
    <location>
        <begin position="102"/>
        <end position="260"/>
    </location>
</feature>
<feature type="compositionally biased region" description="Basic and acidic residues" evidence="1">
    <location>
        <begin position="485"/>
        <end position="494"/>
    </location>
</feature>
<organism evidence="2 3">
    <name type="scientific">Sclerotinia sclerotiorum (strain ATCC 18683 / 1980 / Ss-1)</name>
    <name type="common">White mold</name>
    <name type="synonym">Whetzelinia sclerotiorum</name>
    <dbReference type="NCBI Taxonomy" id="665079"/>
    <lineage>
        <taxon>Eukaryota</taxon>
        <taxon>Fungi</taxon>
        <taxon>Dikarya</taxon>
        <taxon>Ascomycota</taxon>
        <taxon>Pezizomycotina</taxon>
        <taxon>Leotiomycetes</taxon>
        <taxon>Helotiales</taxon>
        <taxon>Sclerotiniaceae</taxon>
        <taxon>Sclerotinia</taxon>
    </lineage>
</organism>
<feature type="compositionally biased region" description="Basic and acidic residues" evidence="1">
    <location>
        <begin position="53"/>
        <end position="66"/>
    </location>
</feature>
<feature type="compositionally biased region" description="Basic and acidic residues" evidence="1">
    <location>
        <begin position="163"/>
        <end position="173"/>
    </location>
</feature>
<dbReference type="AlphaFoldDB" id="A7EZD3"/>
<feature type="compositionally biased region" description="Low complexity" evidence="1">
    <location>
        <begin position="325"/>
        <end position="338"/>
    </location>
</feature>
<sequence length="494" mass="55127">MGLSSDLMIKSSSGVIVVYDNNLSTTDNYHGRSRNKELNPIPLISNIGKTRSSHRDAISISADRKPSKSNSAQYAGDYKPGYGWRKPHFLIPQDIDADAELETSNTENEYGKSITGRNRSREYRSSPRSRERSRSTSKSSTNGDNTDVSSRSKRAIPYYNKGSDPRIRSDRKSRPSSRVSATSRGVKSSYSITGDYHSSNSASNRVPPLDSNFTDNESTDNPSRTRIKKKESRSVQSDDSKKSHKSTTNNSTKSRSSVEQTFKEAVRVKLSRPAFDDVKPVPIKRGVVIDHGRAYRAEMEQEVILDADTDWGGPGADELRKEHSSSSSSQLQNNRSQNPPNTVYTSTSTTTAEYNHPNSSIRRKRVGGPEDPTFMPTRKPVPKPVPRAKDLQNLSSREASRISSRSDILEIKVKLGYSRDRDRDRDPSGTEGWGNGGNPFDGYGRSGKEEKGREKEKEREKKNRLKNMKMSEKLGRALRGFGRRSKGEGEGGYV</sequence>